<evidence type="ECO:0000256" key="4">
    <source>
        <dbReference type="ARBA" id="ARBA00022692"/>
    </source>
</evidence>
<evidence type="ECO:0000256" key="6">
    <source>
        <dbReference type="ARBA" id="ARBA00022989"/>
    </source>
</evidence>
<dbReference type="InParanoid" id="A0A165FSM6"/>
<feature type="transmembrane region" description="Helical" evidence="9">
    <location>
        <begin position="501"/>
        <end position="521"/>
    </location>
</feature>
<evidence type="ECO:0000313" key="11">
    <source>
        <dbReference type="EMBL" id="KZF21326.1"/>
    </source>
</evidence>
<feature type="transmembrane region" description="Helical" evidence="9">
    <location>
        <begin position="527"/>
        <end position="548"/>
    </location>
</feature>
<dbReference type="STRING" id="1328760.A0A165FSM6"/>
<feature type="transmembrane region" description="Helical" evidence="9">
    <location>
        <begin position="560"/>
        <end position="581"/>
    </location>
</feature>
<dbReference type="OMA" id="PMGIKYA"/>
<evidence type="ECO:0000256" key="3">
    <source>
        <dbReference type="ARBA" id="ARBA00022448"/>
    </source>
</evidence>
<evidence type="ECO:0000256" key="2">
    <source>
        <dbReference type="ARBA" id="ARBA00008066"/>
    </source>
</evidence>
<dbReference type="PANTHER" id="PTHR22950:SF692">
    <property type="entry name" value="TRANSMEMBRANE AMINO ACID TRANSPORTER FAMILY PROTEIN"/>
    <property type="match status" value="1"/>
</dbReference>
<feature type="transmembrane region" description="Helical" evidence="9">
    <location>
        <begin position="215"/>
        <end position="236"/>
    </location>
</feature>
<dbReference type="GO" id="GO:0005290">
    <property type="term" value="F:L-histidine transmembrane transporter activity"/>
    <property type="evidence" value="ECO:0007669"/>
    <property type="project" value="EnsemblFungi"/>
</dbReference>
<dbReference type="Proteomes" id="UP000076632">
    <property type="component" value="Unassembled WGS sequence"/>
</dbReference>
<proteinExistence type="inferred from homology"/>
<dbReference type="EMBL" id="KV407461">
    <property type="protein sequence ID" value="KZF21326.1"/>
    <property type="molecule type" value="Genomic_DNA"/>
</dbReference>
<evidence type="ECO:0000256" key="1">
    <source>
        <dbReference type="ARBA" id="ARBA00004141"/>
    </source>
</evidence>
<sequence length="589" mass="64197">MSMRINSIRQAGGVNSIDNFARSWQRAAGFFEIAPVRRSFASYEDEDEISRSRRDEEASPVSQRSLIREQLEREGRPYDSEVGEMIDDGYSEAAGPADHPSAKKTMPSADLFPHIGSPFAGSYGTSYGTLGSRANEASMRHAAQLWREQQETGRQGFDKEREPLLVKAVEQEDGKVVNVVVGQSTLPQTVFNSVNVLIGVGILSLPLGIQYAGWLIGMGFLLFSAVTTSYTARLLAKCLDVDGSLVTFADLAYVSFGPRARIATSILFSIELVGACVALVILFADSLNALIPGWDLLTWKIICGLVLTPLGFVPLRFLSFTSVLGILCTFGIVLMVFVDGFIKPHTPGSLREPAATYLFPQKWSTLPMSFGLLMAPWGGHSVFPNIYKDMRHPHKYNRGVKTTFIFTYLLDLSMAVAGLLMFGDLVLDEVTSNILMTKGYPQALSICIVLCIAIIPITKAPLNSRPIVSTIEILAGLDARAMASSSGLAGMSGFARGSLKVAIRLLVTILYVIIAIVCPSFDRVMALMGNAACFTVCIILPCSFYLKIFGAEISLKERILNWFLIISCSILATIGTVWAFLPNSAIDNM</sequence>
<keyword evidence="7 9" id="KW-0472">Membrane</keyword>
<dbReference type="PANTHER" id="PTHR22950">
    <property type="entry name" value="AMINO ACID TRANSPORTER"/>
    <property type="match status" value="1"/>
</dbReference>
<dbReference type="GO" id="GO:0005302">
    <property type="term" value="F:L-tyrosine transmembrane transporter activity"/>
    <property type="evidence" value="ECO:0007669"/>
    <property type="project" value="EnsemblFungi"/>
</dbReference>
<keyword evidence="5" id="KW-0029">Amino-acid transport</keyword>
<feature type="transmembrane region" description="Helical" evidence="9">
    <location>
        <begin position="190"/>
        <end position="209"/>
    </location>
</feature>
<dbReference type="GO" id="GO:0000329">
    <property type="term" value="C:fungal-type vacuole membrane"/>
    <property type="evidence" value="ECO:0007669"/>
    <property type="project" value="EnsemblFungi"/>
</dbReference>
<dbReference type="GeneID" id="28894614"/>
<feature type="transmembrane region" description="Helical" evidence="9">
    <location>
        <begin position="362"/>
        <end position="383"/>
    </location>
</feature>
<gene>
    <name evidence="11" type="ORF">L228DRAFT_170585</name>
</gene>
<comment type="subcellular location">
    <subcellularLocation>
        <location evidence="1">Membrane</location>
        <topology evidence="1">Multi-pass membrane protein</topology>
    </subcellularLocation>
</comment>
<keyword evidence="4 9" id="KW-0812">Transmembrane</keyword>
<feature type="region of interest" description="Disordered" evidence="8">
    <location>
        <begin position="42"/>
        <end position="83"/>
    </location>
</feature>
<dbReference type="GO" id="GO:0015824">
    <property type="term" value="P:proline transport"/>
    <property type="evidence" value="ECO:0007669"/>
    <property type="project" value="EnsemblFungi"/>
</dbReference>
<feature type="transmembrane region" description="Helical" evidence="9">
    <location>
        <begin position="404"/>
        <end position="427"/>
    </location>
</feature>
<dbReference type="GO" id="GO:0015186">
    <property type="term" value="F:L-glutamine transmembrane transporter activity"/>
    <property type="evidence" value="ECO:0007669"/>
    <property type="project" value="EnsemblFungi"/>
</dbReference>
<dbReference type="RefSeq" id="XP_018186881.1">
    <property type="nucleotide sequence ID" value="XM_018329477.1"/>
</dbReference>
<name>A0A165FSM6_XYLHT</name>
<evidence type="ECO:0000256" key="5">
    <source>
        <dbReference type="ARBA" id="ARBA00022970"/>
    </source>
</evidence>
<feature type="transmembrane region" description="Helical" evidence="9">
    <location>
        <begin position="296"/>
        <end position="315"/>
    </location>
</feature>
<evidence type="ECO:0000313" key="12">
    <source>
        <dbReference type="Proteomes" id="UP000076632"/>
    </source>
</evidence>
<feature type="transmembrane region" description="Helical" evidence="9">
    <location>
        <begin position="322"/>
        <end position="342"/>
    </location>
</feature>
<feature type="transmembrane region" description="Helical" evidence="9">
    <location>
        <begin position="439"/>
        <end position="457"/>
    </location>
</feature>
<accession>A0A165FSM6</accession>
<comment type="similarity">
    <text evidence="2">Belongs to the amino acid/polyamine transporter 2 family.</text>
</comment>
<evidence type="ECO:0000256" key="8">
    <source>
        <dbReference type="SAM" id="MobiDB-lite"/>
    </source>
</evidence>
<dbReference type="OrthoDB" id="655540at2759"/>
<evidence type="ECO:0000256" key="9">
    <source>
        <dbReference type="SAM" id="Phobius"/>
    </source>
</evidence>
<dbReference type="GO" id="GO:0015188">
    <property type="term" value="F:L-isoleucine transmembrane transporter activity"/>
    <property type="evidence" value="ECO:0007669"/>
    <property type="project" value="EnsemblFungi"/>
</dbReference>
<dbReference type="AlphaFoldDB" id="A0A165FSM6"/>
<keyword evidence="6 9" id="KW-1133">Transmembrane helix</keyword>
<keyword evidence="12" id="KW-1185">Reference proteome</keyword>
<evidence type="ECO:0000256" key="7">
    <source>
        <dbReference type="ARBA" id="ARBA00023136"/>
    </source>
</evidence>
<feature type="domain" description="Amino acid transporter transmembrane" evidence="10">
    <location>
        <begin position="183"/>
        <end position="579"/>
    </location>
</feature>
<organism evidence="11 12">
    <name type="scientific">Xylona heveae (strain CBS 132557 / TC161)</name>
    <dbReference type="NCBI Taxonomy" id="1328760"/>
    <lineage>
        <taxon>Eukaryota</taxon>
        <taxon>Fungi</taxon>
        <taxon>Dikarya</taxon>
        <taxon>Ascomycota</taxon>
        <taxon>Pezizomycotina</taxon>
        <taxon>Xylonomycetes</taxon>
        <taxon>Xylonales</taxon>
        <taxon>Xylonaceae</taxon>
        <taxon>Xylona</taxon>
    </lineage>
</organism>
<dbReference type="GO" id="GO:0007034">
    <property type="term" value="P:vacuolar transport"/>
    <property type="evidence" value="ECO:0007669"/>
    <property type="project" value="EnsemblFungi"/>
</dbReference>
<dbReference type="FunCoup" id="A0A165FSM6">
    <property type="interactions" value="320"/>
</dbReference>
<reference evidence="11 12" key="1">
    <citation type="journal article" date="2016" name="Fungal Biol.">
        <title>The genome of Xylona heveae provides a window into fungal endophytism.</title>
        <authorList>
            <person name="Gazis R."/>
            <person name="Kuo A."/>
            <person name="Riley R."/>
            <person name="LaButti K."/>
            <person name="Lipzen A."/>
            <person name="Lin J."/>
            <person name="Amirebrahimi M."/>
            <person name="Hesse C.N."/>
            <person name="Spatafora J.W."/>
            <person name="Henrissat B."/>
            <person name="Hainaut M."/>
            <person name="Grigoriev I.V."/>
            <person name="Hibbett D.S."/>
        </authorList>
    </citation>
    <scope>NUCLEOTIDE SEQUENCE [LARGE SCALE GENOMIC DNA]</scope>
    <source>
        <strain evidence="11 12">TC161</strain>
    </source>
</reference>
<feature type="transmembrane region" description="Helical" evidence="9">
    <location>
        <begin position="262"/>
        <end position="284"/>
    </location>
</feature>
<dbReference type="Pfam" id="PF01490">
    <property type="entry name" value="Aa_trans"/>
    <property type="match status" value="1"/>
</dbReference>
<feature type="compositionally biased region" description="Basic and acidic residues" evidence="8">
    <location>
        <begin position="66"/>
        <end position="79"/>
    </location>
</feature>
<dbReference type="InterPro" id="IPR013057">
    <property type="entry name" value="AA_transpt_TM"/>
</dbReference>
<dbReference type="GO" id="GO:0090513">
    <property type="term" value="P:L-histidine transmembrane import into vacuole"/>
    <property type="evidence" value="ECO:0007669"/>
    <property type="project" value="EnsemblFungi"/>
</dbReference>
<keyword evidence="3" id="KW-0813">Transport</keyword>
<evidence type="ECO:0000259" key="10">
    <source>
        <dbReference type="Pfam" id="PF01490"/>
    </source>
</evidence>
<protein>
    <recommendedName>
        <fullName evidence="10">Amino acid transporter transmembrane domain-containing protein</fullName>
    </recommendedName>
</protein>